<protein>
    <submittedName>
        <fullName evidence="4">AAA family ATPase</fullName>
    </submittedName>
</protein>
<dbReference type="SMART" id="SM00421">
    <property type="entry name" value="HTH_LUXR"/>
    <property type="match status" value="1"/>
</dbReference>
<dbReference type="InterPro" id="IPR027417">
    <property type="entry name" value="P-loop_NTPase"/>
</dbReference>
<evidence type="ECO:0000256" key="2">
    <source>
        <dbReference type="ARBA" id="ARBA00022840"/>
    </source>
</evidence>
<gene>
    <name evidence="4" type="ORF">ISU07_15795</name>
</gene>
<name>A0A930YLG3_9ACTN</name>
<reference evidence="4" key="1">
    <citation type="submission" date="2020-11" db="EMBL/GenBank/DDBJ databases">
        <title>Nocardioides sp. nov., isolated from Soil of Cynanchum wilfordii Hemsley rhizosphere.</title>
        <authorList>
            <person name="Lee J.-S."/>
            <person name="Suh M.K."/>
            <person name="Kim J.-S."/>
        </authorList>
    </citation>
    <scope>NUCLEOTIDE SEQUENCE</scope>
    <source>
        <strain evidence="4">KCTC 19275</strain>
    </source>
</reference>
<evidence type="ECO:0000259" key="3">
    <source>
        <dbReference type="PROSITE" id="PS50043"/>
    </source>
</evidence>
<dbReference type="SUPFAM" id="SSF46894">
    <property type="entry name" value="C-terminal effector domain of the bipartite response regulators"/>
    <property type="match status" value="1"/>
</dbReference>
<organism evidence="4 5">
    <name type="scientific">Nocardioides islandensis</name>
    <dbReference type="NCBI Taxonomy" id="433663"/>
    <lineage>
        <taxon>Bacteria</taxon>
        <taxon>Bacillati</taxon>
        <taxon>Actinomycetota</taxon>
        <taxon>Actinomycetes</taxon>
        <taxon>Propionibacteriales</taxon>
        <taxon>Nocardioidaceae</taxon>
        <taxon>Nocardioides</taxon>
    </lineage>
</organism>
<comment type="caution">
    <text evidence="4">The sequence shown here is derived from an EMBL/GenBank/DDBJ whole genome shotgun (WGS) entry which is preliminary data.</text>
</comment>
<dbReference type="GO" id="GO:0005524">
    <property type="term" value="F:ATP binding"/>
    <property type="evidence" value="ECO:0007669"/>
    <property type="project" value="UniProtKB-KW"/>
</dbReference>
<dbReference type="GO" id="GO:0006355">
    <property type="term" value="P:regulation of DNA-templated transcription"/>
    <property type="evidence" value="ECO:0007669"/>
    <property type="project" value="InterPro"/>
</dbReference>
<dbReference type="InterPro" id="IPR016032">
    <property type="entry name" value="Sig_transdc_resp-reg_C-effctor"/>
</dbReference>
<evidence type="ECO:0000313" key="5">
    <source>
        <dbReference type="Proteomes" id="UP000640489"/>
    </source>
</evidence>
<dbReference type="EMBL" id="JADKPN010000010">
    <property type="protein sequence ID" value="MBF4764595.1"/>
    <property type="molecule type" value="Genomic_DNA"/>
</dbReference>
<dbReference type="Pfam" id="PF13191">
    <property type="entry name" value="AAA_16"/>
    <property type="match status" value="1"/>
</dbReference>
<dbReference type="Pfam" id="PF00196">
    <property type="entry name" value="GerE"/>
    <property type="match status" value="1"/>
</dbReference>
<evidence type="ECO:0000256" key="1">
    <source>
        <dbReference type="ARBA" id="ARBA00022741"/>
    </source>
</evidence>
<dbReference type="RefSeq" id="WP_194707785.1">
    <property type="nucleotide sequence ID" value="NZ_JADKPN010000010.1"/>
</dbReference>
<evidence type="ECO:0000313" key="4">
    <source>
        <dbReference type="EMBL" id="MBF4764595.1"/>
    </source>
</evidence>
<dbReference type="GO" id="GO:0003677">
    <property type="term" value="F:DNA binding"/>
    <property type="evidence" value="ECO:0007669"/>
    <property type="project" value="InterPro"/>
</dbReference>
<dbReference type="PROSITE" id="PS00622">
    <property type="entry name" value="HTH_LUXR_1"/>
    <property type="match status" value="1"/>
</dbReference>
<dbReference type="PRINTS" id="PR00038">
    <property type="entry name" value="HTHLUXR"/>
</dbReference>
<dbReference type="Gene3D" id="1.10.10.10">
    <property type="entry name" value="Winged helix-like DNA-binding domain superfamily/Winged helix DNA-binding domain"/>
    <property type="match status" value="1"/>
</dbReference>
<dbReference type="GO" id="GO:0004016">
    <property type="term" value="F:adenylate cyclase activity"/>
    <property type="evidence" value="ECO:0007669"/>
    <property type="project" value="TreeGrafter"/>
</dbReference>
<dbReference type="SUPFAM" id="SSF52540">
    <property type="entry name" value="P-loop containing nucleoside triphosphate hydrolases"/>
    <property type="match status" value="1"/>
</dbReference>
<accession>A0A930YLG3</accession>
<dbReference type="GO" id="GO:0005737">
    <property type="term" value="C:cytoplasm"/>
    <property type="evidence" value="ECO:0007669"/>
    <property type="project" value="TreeGrafter"/>
</dbReference>
<dbReference type="AlphaFoldDB" id="A0A930YLG3"/>
<keyword evidence="5" id="KW-1185">Reference proteome</keyword>
<keyword evidence="2" id="KW-0067">ATP-binding</keyword>
<dbReference type="CDD" id="cd06170">
    <property type="entry name" value="LuxR_C_like"/>
    <property type="match status" value="1"/>
</dbReference>
<dbReference type="InterPro" id="IPR036388">
    <property type="entry name" value="WH-like_DNA-bd_sf"/>
</dbReference>
<dbReference type="PANTHER" id="PTHR16305:SF28">
    <property type="entry name" value="GUANYLATE CYCLASE DOMAIN-CONTAINING PROTEIN"/>
    <property type="match status" value="1"/>
</dbReference>
<dbReference type="InterPro" id="IPR000792">
    <property type="entry name" value="Tscrpt_reg_LuxR_C"/>
</dbReference>
<dbReference type="PANTHER" id="PTHR16305">
    <property type="entry name" value="TESTICULAR SOLUBLE ADENYLYL CYCLASE"/>
    <property type="match status" value="1"/>
</dbReference>
<feature type="domain" description="HTH luxR-type" evidence="3">
    <location>
        <begin position="903"/>
        <end position="968"/>
    </location>
</feature>
<keyword evidence="1" id="KW-0547">Nucleotide-binding</keyword>
<sequence length="971" mass="102625">MRALLCRELIGRDQPLDIARAALADARRGSGGVLLVSGEAGVGKSRLVSELVAGARESGMQVLFGRAVQADVPIPFRPFSEAFLSHFRRQGLPSLPELAPFRPALGRLLPEWRTAGEATHEPLVVLAEGMVRLLTAAAGEAGALLVLEDMHWADQETLEVLEYFADVLRTQPVLCVATVRSEEASPALRLTQGLKAARTATVLELDALAADDLGRMTAACLDSVSVPDGVPDGLLEYVRTWSDGLPFMVEEVLAGAVGAGVLAWDGHGWSFDTDAGPLLPVSFVENVRGRLRGLGPEPARVLRVAAVLGRRFDWTLLPAAAQVPDLEVMTALRAGVDAQLLVAEPGAQFRFRHALTRDAVLDDLLPAERALVCAAVLDVVEASHPGLPGQWCEVAARLAEGSGQRERAAGLLLELGRRSLATGALGSAEQILDRARAATSDAALVADIDEVAAEALALAGKTDQAIVVGSRVADQLRIIDGPATRRANAHLGVARAAVTACVWEVAEDHLARARESATAAADDGLSARVDTVAAHAALGQGRPGTALPLVERALATAEELGLHELACEALEVIGRCWRLSDAAASEQAFDRARVIAETHGLALWRTRATSELAWLDTLTGGGDERLRSAHDQALACGAWGIVAHLELAYGQWYLLRFRMDESLERLRRCDELSERLGMPVLLAIAHASELLVHAVLGHADGVERSAEAARAAVGDDPGVNVMVLAGLGMAALVEEDLDATRDFFARANDEFARLPTTPQDPTRGLSVLLSVHDSTSAGEAAALVAAADTADAAMTKLARGYLRFARAVALGRAGRTAEAEAEFTEGEALLREMADGWLHHGFRLAGPAAVDDGWGDPGRWLLEALGGFESRGLTRGADAVRALMRGAAIPVPRRGQATPGLPARWATAGVTAREAEVLALLGEGLTNQEIADRVFLSSRTVERHLANVGARLGTRSRSELVALAARDTAAD</sequence>
<dbReference type="InterPro" id="IPR041664">
    <property type="entry name" value="AAA_16"/>
</dbReference>
<proteinExistence type="predicted"/>
<dbReference type="Proteomes" id="UP000640489">
    <property type="component" value="Unassembled WGS sequence"/>
</dbReference>
<dbReference type="PROSITE" id="PS50043">
    <property type="entry name" value="HTH_LUXR_2"/>
    <property type="match status" value="1"/>
</dbReference>